<evidence type="ECO:0000313" key="2">
    <source>
        <dbReference type="Proteomes" id="UP000037035"/>
    </source>
</evidence>
<protein>
    <submittedName>
        <fullName evidence="1">Uncharacterized protein</fullName>
    </submittedName>
</protein>
<dbReference type="OrthoDB" id="2505635at2759"/>
<name>A0A0L6UYL7_9BASI</name>
<dbReference type="InterPro" id="IPR012337">
    <property type="entry name" value="RNaseH-like_sf"/>
</dbReference>
<dbReference type="EMBL" id="LAVV01008379">
    <property type="protein sequence ID" value="KNZ52950.1"/>
    <property type="molecule type" value="Genomic_DNA"/>
</dbReference>
<keyword evidence="2" id="KW-1185">Reference proteome</keyword>
<dbReference type="Proteomes" id="UP000037035">
    <property type="component" value="Unassembled WGS sequence"/>
</dbReference>
<dbReference type="VEuPathDB" id="FungiDB:VP01_338g6"/>
<evidence type="ECO:0000313" key="1">
    <source>
        <dbReference type="EMBL" id="KNZ52950.1"/>
    </source>
</evidence>
<organism evidence="1 2">
    <name type="scientific">Puccinia sorghi</name>
    <dbReference type="NCBI Taxonomy" id="27349"/>
    <lineage>
        <taxon>Eukaryota</taxon>
        <taxon>Fungi</taxon>
        <taxon>Dikarya</taxon>
        <taxon>Basidiomycota</taxon>
        <taxon>Pucciniomycotina</taxon>
        <taxon>Pucciniomycetes</taxon>
        <taxon>Pucciniales</taxon>
        <taxon>Pucciniaceae</taxon>
        <taxon>Puccinia</taxon>
    </lineage>
</organism>
<sequence length="130" mass="15141">MAYKLMFVFPPNGPGTRQIHLSPAEWGQAANLMHLLEPFSKATDILCRSQYPTHNKALPVYLFLMKHLKKPATLVVQNIEKYLIDALKKPAYLCGMILDPTFKTVFWKNYKAFIIEYYHLSEEDILDVFF</sequence>
<reference evidence="1 2" key="1">
    <citation type="submission" date="2015-08" db="EMBL/GenBank/DDBJ databases">
        <title>Next Generation Sequencing and Analysis of the Genome of Puccinia sorghi L Schw, the Causal Agent of Maize Common Rust.</title>
        <authorList>
            <person name="Rochi L."/>
            <person name="Burguener G."/>
            <person name="Darino M."/>
            <person name="Turjanski A."/>
            <person name="Kreff E."/>
            <person name="Dieguez M.J."/>
            <person name="Sacco F."/>
        </authorList>
    </citation>
    <scope>NUCLEOTIDE SEQUENCE [LARGE SCALE GENOMIC DNA]</scope>
    <source>
        <strain evidence="1 2">RO10H11247</strain>
    </source>
</reference>
<proteinExistence type="predicted"/>
<dbReference type="SUPFAM" id="SSF53098">
    <property type="entry name" value="Ribonuclease H-like"/>
    <property type="match status" value="1"/>
</dbReference>
<dbReference type="AlphaFoldDB" id="A0A0L6UYL7"/>
<comment type="caution">
    <text evidence="1">The sequence shown here is derived from an EMBL/GenBank/DDBJ whole genome shotgun (WGS) entry which is preliminary data.</text>
</comment>
<accession>A0A0L6UYL7</accession>
<gene>
    <name evidence="1" type="ORF">VP01_338g6</name>
</gene>